<keyword evidence="3" id="KW-1185">Reference proteome</keyword>
<reference evidence="2 3" key="1">
    <citation type="journal article" date="2018" name="Sci. Rep.">
        <title>Genomic signatures of local adaptation to the degree of environmental predictability in rotifers.</title>
        <authorList>
            <person name="Franch-Gras L."/>
            <person name="Hahn C."/>
            <person name="Garcia-Roger E.M."/>
            <person name="Carmona M.J."/>
            <person name="Serra M."/>
            <person name="Gomez A."/>
        </authorList>
    </citation>
    <scope>NUCLEOTIDE SEQUENCE [LARGE SCALE GENOMIC DNA]</scope>
    <source>
        <strain evidence="2">HYR1</strain>
    </source>
</reference>
<dbReference type="EMBL" id="REGN01000212">
    <property type="protein sequence ID" value="RNA43565.1"/>
    <property type="molecule type" value="Genomic_DNA"/>
</dbReference>
<organism evidence="2 3">
    <name type="scientific">Brachionus plicatilis</name>
    <name type="common">Marine rotifer</name>
    <name type="synonym">Brachionus muelleri</name>
    <dbReference type="NCBI Taxonomy" id="10195"/>
    <lineage>
        <taxon>Eukaryota</taxon>
        <taxon>Metazoa</taxon>
        <taxon>Spiralia</taxon>
        <taxon>Gnathifera</taxon>
        <taxon>Rotifera</taxon>
        <taxon>Eurotatoria</taxon>
        <taxon>Monogononta</taxon>
        <taxon>Pseudotrocha</taxon>
        <taxon>Ploima</taxon>
        <taxon>Brachionidae</taxon>
        <taxon>Brachionus</taxon>
    </lineage>
</organism>
<evidence type="ECO:0000256" key="1">
    <source>
        <dbReference type="SAM" id="MobiDB-lite"/>
    </source>
</evidence>
<evidence type="ECO:0000313" key="3">
    <source>
        <dbReference type="Proteomes" id="UP000276133"/>
    </source>
</evidence>
<accession>A0A3M7T6F3</accession>
<gene>
    <name evidence="2" type="ORF">BpHYR1_005067</name>
</gene>
<evidence type="ECO:0000313" key="2">
    <source>
        <dbReference type="EMBL" id="RNA43565.1"/>
    </source>
</evidence>
<proteinExistence type="predicted"/>
<protein>
    <submittedName>
        <fullName evidence="2">Uncharacterized protein</fullName>
    </submittedName>
</protein>
<dbReference type="Proteomes" id="UP000276133">
    <property type="component" value="Unassembled WGS sequence"/>
</dbReference>
<dbReference type="AlphaFoldDB" id="A0A3M7T6F3"/>
<name>A0A3M7T6F3_BRAPC</name>
<sequence length="104" mass="11834">MQHFVFSLSFSFYNYIREWVQDMQRANGVTTRIQTKRRVAKASIDQLKRALAHKGLFPPGSNTSIGPNRPSGPPSGKKNYVTLNMQANNIKFAIISRLSLYVLF</sequence>
<feature type="region of interest" description="Disordered" evidence="1">
    <location>
        <begin position="54"/>
        <end position="79"/>
    </location>
</feature>
<comment type="caution">
    <text evidence="2">The sequence shown here is derived from an EMBL/GenBank/DDBJ whole genome shotgun (WGS) entry which is preliminary data.</text>
</comment>